<name>A0A0C9VFG2_9AGAM</name>
<feature type="chain" id="PRO_5002205415" evidence="1">
    <location>
        <begin position="20"/>
        <end position="143"/>
    </location>
</feature>
<gene>
    <name evidence="2" type="ORF">HYDPIDRAFT_112187</name>
</gene>
<evidence type="ECO:0000256" key="1">
    <source>
        <dbReference type="SAM" id="SignalP"/>
    </source>
</evidence>
<dbReference type="HOGENOM" id="CLU_137500_0_1_1"/>
<sequence length="143" mass="14637">MHFFKTTYSLALFAAAALGQSISINSPLPGSTVTAGSSITVQVGYPIYIQNVNRYSVVVGLQSCPDGTGCSTLGPNVGLGSVLGEAPYNPQYNSVGNAYQDFVVTIPASTPSGQANIGAVGFFVVGASYLPGLDYANATVYIA</sequence>
<organism evidence="2 3">
    <name type="scientific">Hydnomerulius pinastri MD-312</name>
    <dbReference type="NCBI Taxonomy" id="994086"/>
    <lineage>
        <taxon>Eukaryota</taxon>
        <taxon>Fungi</taxon>
        <taxon>Dikarya</taxon>
        <taxon>Basidiomycota</taxon>
        <taxon>Agaricomycotina</taxon>
        <taxon>Agaricomycetes</taxon>
        <taxon>Agaricomycetidae</taxon>
        <taxon>Boletales</taxon>
        <taxon>Boletales incertae sedis</taxon>
        <taxon>Leucogyrophana</taxon>
    </lineage>
</organism>
<dbReference type="InterPro" id="IPR045469">
    <property type="entry name" value="Nis1"/>
</dbReference>
<reference evidence="2 3" key="1">
    <citation type="submission" date="2014-04" db="EMBL/GenBank/DDBJ databases">
        <title>Evolutionary Origins and Diversification of the Mycorrhizal Mutualists.</title>
        <authorList>
            <consortium name="DOE Joint Genome Institute"/>
            <consortium name="Mycorrhizal Genomics Consortium"/>
            <person name="Kohler A."/>
            <person name="Kuo A."/>
            <person name="Nagy L.G."/>
            <person name="Floudas D."/>
            <person name="Copeland A."/>
            <person name="Barry K.W."/>
            <person name="Cichocki N."/>
            <person name="Veneault-Fourrey C."/>
            <person name="LaButti K."/>
            <person name="Lindquist E.A."/>
            <person name="Lipzen A."/>
            <person name="Lundell T."/>
            <person name="Morin E."/>
            <person name="Murat C."/>
            <person name="Riley R."/>
            <person name="Ohm R."/>
            <person name="Sun H."/>
            <person name="Tunlid A."/>
            <person name="Henrissat B."/>
            <person name="Grigoriev I.V."/>
            <person name="Hibbett D.S."/>
            <person name="Martin F."/>
        </authorList>
    </citation>
    <scope>NUCLEOTIDE SEQUENCE [LARGE SCALE GENOMIC DNA]</scope>
    <source>
        <strain evidence="2 3">MD-312</strain>
    </source>
</reference>
<dbReference type="OrthoDB" id="2841294at2759"/>
<accession>A0A0C9VFG2</accession>
<dbReference type="AlphaFoldDB" id="A0A0C9VFG2"/>
<dbReference type="Pfam" id="PF19271">
    <property type="entry name" value="Nis1"/>
    <property type="match status" value="1"/>
</dbReference>
<evidence type="ECO:0000313" key="2">
    <source>
        <dbReference type="EMBL" id="KIJ64229.1"/>
    </source>
</evidence>
<dbReference type="Proteomes" id="UP000053820">
    <property type="component" value="Unassembled WGS sequence"/>
</dbReference>
<proteinExistence type="predicted"/>
<protein>
    <submittedName>
        <fullName evidence="2">Uncharacterized protein</fullName>
    </submittedName>
</protein>
<keyword evidence="3" id="KW-1185">Reference proteome</keyword>
<keyword evidence="1" id="KW-0732">Signal</keyword>
<dbReference type="EMBL" id="KN839847">
    <property type="protein sequence ID" value="KIJ64229.1"/>
    <property type="molecule type" value="Genomic_DNA"/>
</dbReference>
<evidence type="ECO:0000313" key="3">
    <source>
        <dbReference type="Proteomes" id="UP000053820"/>
    </source>
</evidence>
<feature type="signal peptide" evidence="1">
    <location>
        <begin position="1"/>
        <end position="19"/>
    </location>
</feature>